<gene>
    <name evidence="2" type="ORF">DI626_05235</name>
</gene>
<dbReference type="EMBL" id="QFNK01000084">
    <property type="protein sequence ID" value="PZO86914.1"/>
    <property type="molecule type" value="Genomic_DNA"/>
</dbReference>
<protein>
    <recommendedName>
        <fullName evidence="4">LPS export ABC transporter periplasmic protein LptC</fullName>
    </recommendedName>
</protein>
<organism evidence="2 3">
    <name type="scientific">Micavibrio aeruginosavorus</name>
    <dbReference type="NCBI Taxonomy" id="349221"/>
    <lineage>
        <taxon>Bacteria</taxon>
        <taxon>Pseudomonadati</taxon>
        <taxon>Bdellovibrionota</taxon>
        <taxon>Bdellovibrionia</taxon>
        <taxon>Bdellovibrionales</taxon>
        <taxon>Pseudobdellovibrionaceae</taxon>
        <taxon>Micavibrio</taxon>
    </lineage>
</organism>
<keyword evidence="1" id="KW-0812">Transmembrane</keyword>
<feature type="non-terminal residue" evidence="2">
    <location>
        <position position="144"/>
    </location>
</feature>
<name>A0A2W4ZX88_9BACT</name>
<accession>A0A2W4ZX88</accession>
<evidence type="ECO:0000313" key="3">
    <source>
        <dbReference type="Proteomes" id="UP000249557"/>
    </source>
</evidence>
<dbReference type="Proteomes" id="UP000249557">
    <property type="component" value="Unassembled WGS sequence"/>
</dbReference>
<dbReference type="AlphaFoldDB" id="A0A2W4ZX88"/>
<comment type="caution">
    <text evidence="2">The sequence shown here is derived from an EMBL/GenBank/DDBJ whole genome shotgun (WGS) entry which is preliminary data.</text>
</comment>
<sequence length="144" mass="16120">MSDEDTDFFGENKKDNRLSQLSVGEGRTITIGRRYTAFIKSLRFILPLVAIAMTVVVLTWDEAGKRVEPMKKEDLLPASENIQNELLKPVFNSVDDKNQPYTVTADKATQSRENPEVVQLENPKANVDMNDGSKVNARATTGLY</sequence>
<keyword evidence="1" id="KW-1133">Transmembrane helix</keyword>
<evidence type="ECO:0008006" key="4">
    <source>
        <dbReference type="Google" id="ProtNLM"/>
    </source>
</evidence>
<feature type="transmembrane region" description="Helical" evidence="1">
    <location>
        <begin position="42"/>
        <end position="60"/>
    </location>
</feature>
<keyword evidence="1" id="KW-0472">Membrane</keyword>
<proteinExistence type="predicted"/>
<evidence type="ECO:0000313" key="2">
    <source>
        <dbReference type="EMBL" id="PZO86914.1"/>
    </source>
</evidence>
<evidence type="ECO:0000256" key="1">
    <source>
        <dbReference type="SAM" id="Phobius"/>
    </source>
</evidence>
<reference evidence="2 3" key="1">
    <citation type="submission" date="2017-08" db="EMBL/GenBank/DDBJ databases">
        <title>Infants hospitalized years apart are colonized by the same room-sourced microbial strains.</title>
        <authorList>
            <person name="Brooks B."/>
            <person name="Olm M.R."/>
            <person name="Firek B.A."/>
            <person name="Baker R."/>
            <person name="Thomas B.C."/>
            <person name="Morowitz M.J."/>
            <person name="Banfield J.F."/>
        </authorList>
    </citation>
    <scope>NUCLEOTIDE SEQUENCE [LARGE SCALE GENOMIC DNA]</scope>
    <source>
        <strain evidence="2">S2_018_000_R2_104</strain>
    </source>
</reference>